<organism evidence="1 2">
    <name type="scientific">Psittacicella hinzii</name>
    <dbReference type="NCBI Taxonomy" id="2028575"/>
    <lineage>
        <taxon>Bacteria</taxon>
        <taxon>Pseudomonadati</taxon>
        <taxon>Pseudomonadota</taxon>
        <taxon>Gammaproteobacteria</taxon>
        <taxon>Pasteurellales</taxon>
        <taxon>Psittacicellaceae</taxon>
        <taxon>Psittacicella</taxon>
    </lineage>
</organism>
<dbReference type="AlphaFoldDB" id="A0A3A1YE85"/>
<dbReference type="OrthoDB" id="5672080at2"/>
<accession>A0A3A1YE85</accession>
<evidence type="ECO:0000313" key="1">
    <source>
        <dbReference type="EMBL" id="RIY34504.1"/>
    </source>
</evidence>
<reference evidence="1 2" key="1">
    <citation type="submission" date="2017-08" db="EMBL/GenBank/DDBJ databases">
        <title>Reclassification of Bisgaard taxon 37 and 44.</title>
        <authorList>
            <person name="Christensen H."/>
        </authorList>
    </citation>
    <scope>NUCLEOTIDE SEQUENCE [LARGE SCALE GENOMIC DNA]</scope>
    <source>
        <strain evidence="1 2">B96_3</strain>
    </source>
</reference>
<dbReference type="Proteomes" id="UP000265691">
    <property type="component" value="Unassembled WGS sequence"/>
</dbReference>
<dbReference type="Gene3D" id="4.10.410.40">
    <property type="match status" value="1"/>
</dbReference>
<protein>
    <submittedName>
        <fullName evidence="1">Uncharacterized protein</fullName>
    </submittedName>
</protein>
<gene>
    <name evidence="1" type="ORF">CKF54_00470</name>
</gene>
<evidence type="ECO:0000313" key="2">
    <source>
        <dbReference type="Proteomes" id="UP000265691"/>
    </source>
</evidence>
<dbReference type="RefSeq" id="WP_119524269.1">
    <property type="nucleotide sequence ID" value="NZ_NRHC01000002.1"/>
</dbReference>
<proteinExistence type="predicted"/>
<dbReference type="InterPro" id="IPR006315">
    <property type="entry name" value="OM_autotransptr_brl_dom"/>
</dbReference>
<dbReference type="EMBL" id="NRHC01000002">
    <property type="protein sequence ID" value="RIY34504.1"/>
    <property type="molecule type" value="Genomic_DNA"/>
</dbReference>
<name>A0A3A1YE85_9GAMM</name>
<comment type="caution">
    <text evidence="1">The sequence shown here is derived from an EMBL/GenBank/DDBJ whole genome shotgun (WGS) entry which is preliminary data.</text>
</comment>
<dbReference type="GO" id="GO:0019867">
    <property type="term" value="C:outer membrane"/>
    <property type="evidence" value="ECO:0007669"/>
    <property type="project" value="InterPro"/>
</dbReference>
<dbReference type="NCBIfam" id="TIGR01414">
    <property type="entry name" value="autotrans_barl"/>
    <property type="match status" value="1"/>
</dbReference>
<keyword evidence="2" id="KW-1185">Reference proteome</keyword>
<sequence length="242" mass="26372">MATKTRTGMKVITGDKNNLYIQTGLQAAHNVKEVDFKNFEITLQANVSAEIKRGSVVKIDGTDSRLDDFWVIEKVAANTAKIKLADTKQREDWADLKPVDLVGDTQTLTGATLRVVKFALVKTAAEVTLPGSNRDTIDVTTILDKSPQTIPGPIKYEDASIVFFESRRTEEQVAVRKAFRSAEQLVFMVIVDKEFADYFVGAILGSEGKQIAAGGAEATKANYKITVNNADIELDLLATAGS</sequence>